<dbReference type="EMBL" id="RJJR01000009">
    <property type="protein sequence ID" value="RNI35698.1"/>
    <property type="molecule type" value="Genomic_DNA"/>
</dbReference>
<keyword evidence="3" id="KW-1185">Reference proteome</keyword>
<dbReference type="RefSeq" id="WP_123120978.1">
    <property type="nucleotide sequence ID" value="NZ_RJJR01000009.1"/>
</dbReference>
<evidence type="ECO:0000313" key="2">
    <source>
        <dbReference type="EMBL" id="RNI35698.1"/>
    </source>
</evidence>
<feature type="region of interest" description="Disordered" evidence="1">
    <location>
        <begin position="55"/>
        <end position="76"/>
    </location>
</feature>
<feature type="compositionally biased region" description="Basic and acidic residues" evidence="1">
    <location>
        <begin position="66"/>
        <end position="76"/>
    </location>
</feature>
<gene>
    <name evidence="2" type="ORF">EFY79_12100</name>
</gene>
<organism evidence="2 3">
    <name type="scientific">Hanamia caeni</name>
    <dbReference type="NCBI Taxonomy" id="2294116"/>
    <lineage>
        <taxon>Bacteria</taxon>
        <taxon>Pseudomonadati</taxon>
        <taxon>Bacteroidota</taxon>
        <taxon>Chitinophagia</taxon>
        <taxon>Chitinophagales</taxon>
        <taxon>Chitinophagaceae</taxon>
        <taxon>Hanamia</taxon>
    </lineage>
</organism>
<evidence type="ECO:0000313" key="3">
    <source>
        <dbReference type="Proteomes" id="UP000267223"/>
    </source>
</evidence>
<protein>
    <submittedName>
        <fullName evidence="2">Uncharacterized protein</fullName>
    </submittedName>
</protein>
<dbReference type="Proteomes" id="UP000267223">
    <property type="component" value="Unassembled WGS sequence"/>
</dbReference>
<comment type="caution">
    <text evidence="2">The sequence shown here is derived from an EMBL/GenBank/DDBJ whole genome shotgun (WGS) entry which is preliminary data.</text>
</comment>
<evidence type="ECO:0000256" key="1">
    <source>
        <dbReference type="SAM" id="MobiDB-lite"/>
    </source>
</evidence>
<accession>A0A3M9NFF0</accession>
<reference evidence="2 3" key="1">
    <citation type="submission" date="2018-11" db="EMBL/GenBank/DDBJ databases">
        <title>Draft genome sequence of Ferruginibacter sp. BO-59.</title>
        <authorList>
            <person name="Im W.T."/>
        </authorList>
    </citation>
    <scope>NUCLEOTIDE SEQUENCE [LARGE SCALE GENOMIC DNA]</scope>
    <source>
        <strain evidence="2 3">BO-59</strain>
    </source>
</reference>
<proteinExistence type="predicted"/>
<dbReference type="AlphaFoldDB" id="A0A3M9NFF0"/>
<sequence>MILTDKKEVLKEIIEDADDKLMSLMIALANEYNYTEQEYTQDEIQEFYRIRDEMLEHPETSLTPEQAHESIRNKKR</sequence>
<name>A0A3M9NFF0_9BACT</name>